<evidence type="ECO:0000256" key="2">
    <source>
        <dbReference type="ARBA" id="ARBA00023235"/>
    </source>
</evidence>
<comment type="caution">
    <text evidence="4">The sequence shown here is derived from an EMBL/GenBank/DDBJ whole genome shotgun (WGS) entry which is preliminary data.</text>
</comment>
<dbReference type="PANTHER" id="PTHR31690:SF4">
    <property type="entry name" value="FUCOSE MUTAROTASE"/>
    <property type="match status" value="1"/>
</dbReference>
<dbReference type="InterPro" id="IPR007721">
    <property type="entry name" value="RbsD_FucU"/>
</dbReference>
<keyword evidence="5" id="KW-1185">Reference proteome</keyword>
<dbReference type="GO" id="GO:0006004">
    <property type="term" value="P:fucose metabolic process"/>
    <property type="evidence" value="ECO:0007669"/>
    <property type="project" value="TreeGrafter"/>
</dbReference>
<evidence type="ECO:0000313" key="5">
    <source>
        <dbReference type="Proteomes" id="UP000321234"/>
    </source>
</evidence>
<accession>A0A5C8ZF95</accession>
<dbReference type="AlphaFoldDB" id="A0A5C8ZF95"/>
<dbReference type="PANTHER" id="PTHR31690">
    <property type="entry name" value="FUCOSE MUTAROTASE"/>
    <property type="match status" value="1"/>
</dbReference>
<dbReference type="Gene3D" id="3.40.1650.10">
    <property type="entry name" value="RbsD-like domain"/>
    <property type="match status" value="1"/>
</dbReference>
<comment type="catalytic activity">
    <reaction evidence="3">
        <text>alpha-L-fucose = beta-L-fucose</text>
        <dbReference type="Rhea" id="RHEA:25580"/>
        <dbReference type="ChEBI" id="CHEBI:42548"/>
        <dbReference type="ChEBI" id="CHEBI:42589"/>
        <dbReference type="EC" id="5.1.3.29"/>
    </reaction>
</comment>
<dbReference type="GO" id="GO:0042806">
    <property type="term" value="F:fucose binding"/>
    <property type="evidence" value="ECO:0007669"/>
    <property type="project" value="TreeGrafter"/>
</dbReference>
<reference evidence="4 5" key="1">
    <citation type="submission" date="2019-07" db="EMBL/GenBank/DDBJ databases">
        <title>Quadrisphaera sp. strain DD2A genome sequencing and assembly.</title>
        <authorList>
            <person name="Kim I."/>
        </authorList>
    </citation>
    <scope>NUCLEOTIDE SEQUENCE [LARGE SCALE GENOMIC DNA]</scope>
    <source>
        <strain evidence="4 5">DD2A</strain>
    </source>
</reference>
<dbReference type="InterPro" id="IPR050443">
    <property type="entry name" value="RbsD/FucU_mutarotase"/>
</dbReference>
<evidence type="ECO:0000256" key="1">
    <source>
        <dbReference type="ARBA" id="ARBA00000223"/>
    </source>
</evidence>
<gene>
    <name evidence="4" type="ORF">FMM08_10615</name>
</gene>
<proteinExistence type="predicted"/>
<dbReference type="Pfam" id="PF05025">
    <property type="entry name" value="RbsD_FucU"/>
    <property type="match status" value="1"/>
</dbReference>
<dbReference type="GO" id="GO:0036373">
    <property type="term" value="F:L-fucose mutarotase activity"/>
    <property type="evidence" value="ECO:0007669"/>
    <property type="project" value="UniProtKB-EC"/>
</dbReference>
<dbReference type="EMBL" id="VKAC01000005">
    <property type="protein sequence ID" value="TXR56517.1"/>
    <property type="molecule type" value="Genomic_DNA"/>
</dbReference>
<protein>
    <submittedName>
        <fullName evidence="4">RbsD or FucU transport</fullName>
    </submittedName>
</protein>
<dbReference type="SUPFAM" id="SSF102546">
    <property type="entry name" value="RbsD-like"/>
    <property type="match status" value="1"/>
</dbReference>
<dbReference type="Proteomes" id="UP000321234">
    <property type="component" value="Unassembled WGS sequence"/>
</dbReference>
<name>A0A5C8ZF95_9ACTN</name>
<dbReference type="GO" id="GO:0062193">
    <property type="term" value="F:D-ribose pyranase activity"/>
    <property type="evidence" value="ECO:0007669"/>
    <property type="project" value="UniProtKB-EC"/>
</dbReference>
<evidence type="ECO:0000256" key="3">
    <source>
        <dbReference type="ARBA" id="ARBA00036324"/>
    </source>
</evidence>
<comment type="catalytic activity">
    <reaction evidence="1">
        <text>beta-D-ribopyranose = beta-D-ribofuranose</text>
        <dbReference type="Rhea" id="RHEA:25432"/>
        <dbReference type="ChEBI" id="CHEBI:27476"/>
        <dbReference type="ChEBI" id="CHEBI:47002"/>
        <dbReference type="EC" id="5.4.99.62"/>
    </reaction>
</comment>
<evidence type="ECO:0000313" key="4">
    <source>
        <dbReference type="EMBL" id="TXR56517.1"/>
    </source>
</evidence>
<dbReference type="InterPro" id="IPR023750">
    <property type="entry name" value="RbsD-like_sf"/>
</dbReference>
<organism evidence="4 5">
    <name type="scientific">Quadrisphaera setariae</name>
    <dbReference type="NCBI Taxonomy" id="2593304"/>
    <lineage>
        <taxon>Bacteria</taxon>
        <taxon>Bacillati</taxon>
        <taxon>Actinomycetota</taxon>
        <taxon>Actinomycetes</taxon>
        <taxon>Kineosporiales</taxon>
        <taxon>Kineosporiaceae</taxon>
        <taxon>Quadrisphaera</taxon>
    </lineage>
</organism>
<dbReference type="RefSeq" id="WP_147926310.1">
    <property type="nucleotide sequence ID" value="NZ_VKAC01000005.1"/>
</dbReference>
<keyword evidence="2" id="KW-0413">Isomerase</keyword>
<sequence length="153" mass="15306">MIAGRLVHPPLLAALAAAGHGATVLLCDAHYPATTAVGPNAQRVHLNLAPGLLDASAVLDVLLDALPVEAAAVMVPPDGSDSAAVTAHRARLAQVGEVPVTALDRHAFYAAAKGEDLAVVVVTGDVRQYANLLLTVGVQGVSAADSASGKAVL</sequence>
<dbReference type="OrthoDB" id="9805009at2"/>